<dbReference type="eggNOG" id="COG0594">
    <property type="taxonomic scope" value="Bacteria"/>
</dbReference>
<dbReference type="GO" id="GO:0004526">
    <property type="term" value="F:ribonuclease P activity"/>
    <property type="evidence" value="ECO:0007669"/>
    <property type="project" value="InterPro"/>
</dbReference>
<dbReference type="InterPro" id="IPR000100">
    <property type="entry name" value="RNase_P"/>
</dbReference>
<evidence type="ECO:0000313" key="6">
    <source>
        <dbReference type="EMBL" id="EYC49875.1"/>
    </source>
</evidence>
<evidence type="ECO:0000256" key="4">
    <source>
        <dbReference type="ARBA" id="ARBA00022801"/>
    </source>
</evidence>
<dbReference type="GO" id="GO:0000049">
    <property type="term" value="F:tRNA binding"/>
    <property type="evidence" value="ECO:0007669"/>
    <property type="project" value="InterPro"/>
</dbReference>
<evidence type="ECO:0000256" key="3">
    <source>
        <dbReference type="ARBA" id="ARBA00022759"/>
    </source>
</evidence>
<dbReference type="SUPFAM" id="SSF54211">
    <property type="entry name" value="Ribosomal protein S5 domain 2-like"/>
    <property type="match status" value="1"/>
</dbReference>
<dbReference type="Gene3D" id="3.30.230.10">
    <property type="match status" value="1"/>
</dbReference>
<organism evidence="6 7">
    <name type="scientific">Hylemonella gracilis str. Niagara R</name>
    <dbReference type="NCBI Taxonomy" id="1458275"/>
    <lineage>
        <taxon>Bacteria</taxon>
        <taxon>Pseudomonadati</taxon>
        <taxon>Pseudomonadota</taxon>
        <taxon>Betaproteobacteria</taxon>
        <taxon>Burkholderiales</taxon>
        <taxon>Comamonadaceae</taxon>
        <taxon>Hylemonella</taxon>
    </lineage>
</organism>
<gene>
    <name evidence="6" type="ORF">AZ34_01495</name>
</gene>
<accession>A0A016XD84</accession>
<keyword evidence="4" id="KW-0378">Hydrolase</keyword>
<dbReference type="InterPro" id="IPR020568">
    <property type="entry name" value="Ribosomal_Su5_D2-typ_SF"/>
</dbReference>
<sequence length="123" mass="13728">MARTEHFVLHGLALQSPAGPTVAQLPALFPGQGLWVGAVTPKRWAKRAVTRNLIRRQIFNMAEVWMPALRASLPQHTVFLVRMKAAYAAEQFRSAASLALRQVVRVELERLFARAADLNRGKS</sequence>
<evidence type="ECO:0000256" key="1">
    <source>
        <dbReference type="ARBA" id="ARBA00022694"/>
    </source>
</evidence>
<evidence type="ECO:0000313" key="7">
    <source>
        <dbReference type="Proteomes" id="UP000023268"/>
    </source>
</evidence>
<keyword evidence="1" id="KW-0819">tRNA processing</keyword>
<evidence type="ECO:0000256" key="2">
    <source>
        <dbReference type="ARBA" id="ARBA00022722"/>
    </source>
</evidence>
<dbReference type="AlphaFoldDB" id="A0A016XD84"/>
<proteinExistence type="predicted"/>
<evidence type="ECO:0000256" key="5">
    <source>
        <dbReference type="ARBA" id="ARBA00022884"/>
    </source>
</evidence>
<protein>
    <submittedName>
        <fullName evidence="6">Uncharacterized protein</fullName>
    </submittedName>
</protein>
<name>A0A016XD84_9BURK</name>
<keyword evidence="2" id="KW-0540">Nuclease</keyword>
<dbReference type="InterPro" id="IPR014721">
    <property type="entry name" value="Ribsml_uS5_D2-typ_fold_subgr"/>
</dbReference>
<keyword evidence="3" id="KW-0255">Endonuclease</keyword>
<dbReference type="EMBL" id="JEMG01000001">
    <property type="protein sequence ID" value="EYC49875.1"/>
    <property type="molecule type" value="Genomic_DNA"/>
</dbReference>
<dbReference type="Proteomes" id="UP000023268">
    <property type="component" value="Unassembled WGS sequence"/>
</dbReference>
<keyword evidence="5" id="KW-0694">RNA-binding</keyword>
<dbReference type="Pfam" id="PF00825">
    <property type="entry name" value="Ribonuclease_P"/>
    <property type="match status" value="1"/>
</dbReference>
<dbReference type="STRING" id="1458275.AZ34_01495"/>
<dbReference type="GO" id="GO:0008033">
    <property type="term" value="P:tRNA processing"/>
    <property type="evidence" value="ECO:0007669"/>
    <property type="project" value="UniProtKB-KW"/>
</dbReference>
<reference evidence="6 7" key="1">
    <citation type="submission" date="2014-02" db="EMBL/GenBank/DDBJ databases">
        <title>Draft Genome of Hylemonella gracilis isolated from the Niagara River.</title>
        <authorList>
            <person name="Pawlowski D.R."/>
            <person name="Koudelka G.B."/>
        </authorList>
    </citation>
    <scope>NUCLEOTIDE SEQUENCE [LARGE SCALE GENOMIC DNA]</scope>
    <source>
        <strain evidence="6 7">Niagara R</strain>
    </source>
</reference>
<comment type="caution">
    <text evidence="6">The sequence shown here is derived from an EMBL/GenBank/DDBJ whole genome shotgun (WGS) entry which is preliminary data.</text>
</comment>